<reference evidence="1" key="1">
    <citation type="submission" date="2022-12" db="EMBL/GenBank/DDBJ databases">
        <authorList>
            <person name="Alioto T."/>
            <person name="Alioto T."/>
            <person name="Gomez Garrido J."/>
        </authorList>
    </citation>
    <scope>NUCLEOTIDE SEQUENCE</scope>
</reference>
<evidence type="ECO:0000313" key="1">
    <source>
        <dbReference type="EMBL" id="CAI5792177.1"/>
    </source>
</evidence>
<sequence>MTESVSAGPAHWAGDTARWADEKFRLRVRVPPSAAKRLASSLRRHNCVDSFGCSFFMEDKVLSSLFVFNLRGRWVLCSNQL</sequence>
<proteinExistence type="predicted"/>
<accession>A0AA35LAD5</accession>
<dbReference type="EMBL" id="OX395139">
    <property type="protein sequence ID" value="CAI5792177.1"/>
    <property type="molecule type" value="Genomic_DNA"/>
</dbReference>
<gene>
    <name evidence="1" type="ORF">PODLI_1B015734</name>
</gene>
<evidence type="ECO:0000313" key="2">
    <source>
        <dbReference type="Proteomes" id="UP001178461"/>
    </source>
</evidence>
<organism evidence="1 2">
    <name type="scientific">Podarcis lilfordi</name>
    <name type="common">Lilford's wall lizard</name>
    <dbReference type="NCBI Taxonomy" id="74358"/>
    <lineage>
        <taxon>Eukaryota</taxon>
        <taxon>Metazoa</taxon>
        <taxon>Chordata</taxon>
        <taxon>Craniata</taxon>
        <taxon>Vertebrata</taxon>
        <taxon>Euteleostomi</taxon>
        <taxon>Lepidosauria</taxon>
        <taxon>Squamata</taxon>
        <taxon>Bifurcata</taxon>
        <taxon>Unidentata</taxon>
        <taxon>Episquamata</taxon>
        <taxon>Laterata</taxon>
        <taxon>Lacertibaenia</taxon>
        <taxon>Lacertidae</taxon>
        <taxon>Podarcis</taxon>
    </lineage>
</organism>
<dbReference type="AlphaFoldDB" id="A0AA35LAD5"/>
<protein>
    <submittedName>
        <fullName evidence="1">Uncharacterized protein</fullName>
    </submittedName>
</protein>
<keyword evidence="2" id="KW-1185">Reference proteome</keyword>
<dbReference type="Proteomes" id="UP001178461">
    <property type="component" value="Chromosome 14"/>
</dbReference>
<name>A0AA35LAD5_9SAUR</name>